<feature type="compositionally biased region" description="Basic and acidic residues" evidence="1">
    <location>
        <begin position="201"/>
        <end position="214"/>
    </location>
</feature>
<dbReference type="Gramene" id="EFJ20502">
    <property type="protein sequence ID" value="EFJ20502"/>
    <property type="gene ID" value="SELMODRAFT_418179"/>
</dbReference>
<accession>D8S4X7</accession>
<organism evidence="3">
    <name type="scientific">Selaginella moellendorffii</name>
    <name type="common">Spikemoss</name>
    <dbReference type="NCBI Taxonomy" id="88036"/>
    <lineage>
        <taxon>Eukaryota</taxon>
        <taxon>Viridiplantae</taxon>
        <taxon>Streptophyta</taxon>
        <taxon>Embryophyta</taxon>
        <taxon>Tracheophyta</taxon>
        <taxon>Lycopodiopsida</taxon>
        <taxon>Selaginellales</taxon>
        <taxon>Selaginellaceae</taxon>
        <taxon>Selaginella</taxon>
    </lineage>
</organism>
<dbReference type="EMBL" id="GL377602">
    <property type="protein sequence ID" value="EFJ20502.1"/>
    <property type="molecule type" value="Genomic_DNA"/>
</dbReference>
<gene>
    <name evidence="2" type="ORF">SELMODRAFT_418179</name>
</gene>
<keyword evidence="3" id="KW-1185">Reference proteome</keyword>
<sequence length="214" mass="22952">MECNESYLLSSPFIHAVCSKQRSLGVFPPCAERQTACLLELVQYSKQIELEQPGLGDAAHPHQAASLACVTSSSAENAVPVAIHGLSCGMAVAIHGLCHGCYGLGNPWQLLAKAGLPRPWQLCLGGILSVSTIATLSRRKIAGKDVLVVGSRGEVGRCIVSHEFEEMDPSVKYEQRWRCTTGSKKDDDSVAGNFASRRAGCKQENDGGGRSRKR</sequence>
<reference evidence="2 3" key="1">
    <citation type="journal article" date="2011" name="Science">
        <title>The Selaginella genome identifies genetic changes associated with the evolution of vascular plants.</title>
        <authorList>
            <person name="Banks J.A."/>
            <person name="Nishiyama T."/>
            <person name="Hasebe M."/>
            <person name="Bowman J.L."/>
            <person name="Gribskov M."/>
            <person name="dePamphilis C."/>
            <person name="Albert V.A."/>
            <person name="Aono N."/>
            <person name="Aoyama T."/>
            <person name="Ambrose B.A."/>
            <person name="Ashton N.W."/>
            <person name="Axtell M.J."/>
            <person name="Barker E."/>
            <person name="Barker M.S."/>
            <person name="Bennetzen J.L."/>
            <person name="Bonawitz N.D."/>
            <person name="Chapple C."/>
            <person name="Cheng C."/>
            <person name="Correa L.G."/>
            <person name="Dacre M."/>
            <person name="DeBarry J."/>
            <person name="Dreyer I."/>
            <person name="Elias M."/>
            <person name="Engstrom E.M."/>
            <person name="Estelle M."/>
            <person name="Feng L."/>
            <person name="Finet C."/>
            <person name="Floyd S.K."/>
            <person name="Frommer W.B."/>
            <person name="Fujita T."/>
            <person name="Gramzow L."/>
            <person name="Gutensohn M."/>
            <person name="Harholt J."/>
            <person name="Hattori M."/>
            <person name="Heyl A."/>
            <person name="Hirai T."/>
            <person name="Hiwatashi Y."/>
            <person name="Ishikawa M."/>
            <person name="Iwata M."/>
            <person name="Karol K.G."/>
            <person name="Koehler B."/>
            <person name="Kolukisaoglu U."/>
            <person name="Kubo M."/>
            <person name="Kurata T."/>
            <person name="Lalonde S."/>
            <person name="Li K."/>
            <person name="Li Y."/>
            <person name="Litt A."/>
            <person name="Lyons E."/>
            <person name="Manning G."/>
            <person name="Maruyama T."/>
            <person name="Michael T.P."/>
            <person name="Mikami K."/>
            <person name="Miyazaki S."/>
            <person name="Morinaga S."/>
            <person name="Murata T."/>
            <person name="Mueller-Roeber B."/>
            <person name="Nelson D.R."/>
            <person name="Obara M."/>
            <person name="Oguri Y."/>
            <person name="Olmstead R.G."/>
            <person name="Onodera N."/>
            <person name="Petersen B.L."/>
            <person name="Pils B."/>
            <person name="Prigge M."/>
            <person name="Rensing S.A."/>
            <person name="Riano-Pachon D.M."/>
            <person name="Roberts A.W."/>
            <person name="Sato Y."/>
            <person name="Scheller H.V."/>
            <person name="Schulz B."/>
            <person name="Schulz C."/>
            <person name="Shakirov E.V."/>
            <person name="Shibagaki N."/>
            <person name="Shinohara N."/>
            <person name="Shippen D.E."/>
            <person name="Soerensen I."/>
            <person name="Sotooka R."/>
            <person name="Sugimoto N."/>
            <person name="Sugita M."/>
            <person name="Sumikawa N."/>
            <person name="Tanurdzic M."/>
            <person name="Theissen G."/>
            <person name="Ulvskov P."/>
            <person name="Wakazuki S."/>
            <person name="Weng J.K."/>
            <person name="Willats W.W."/>
            <person name="Wipf D."/>
            <person name="Wolf P.G."/>
            <person name="Yang L."/>
            <person name="Zimmer A.D."/>
            <person name="Zhu Q."/>
            <person name="Mitros T."/>
            <person name="Hellsten U."/>
            <person name="Loque D."/>
            <person name="Otillar R."/>
            <person name="Salamov A."/>
            <person name="Schmutz J."/>
            <person name="Shapiro H."/>
            <person name="Lindquist E."/>
            <person name="Lucas S."/>
            <person name="Rokhsar D."/>
            <person name="Grigoriev I.V."/>
        </authorList>
    </citation>
    <scope>NUCLEOTIDE SEQUENCE [LARGE SCALE GENOMIC DNA]</scope>
</reference>
<dbReference type="HOGENOM" id="CLU_1290899_0_0_1"/>
<dbReference type="KEGG" id="smo:SELMODRAFT_418179"/>
<protein>
    <submittedName>
        <fullName evidence="2">Uncharacterized protein</fullName>
    </submittedName>
</protein>
<feature type="region of interest" description="Disordered" evidence="1">
    <location>
        <begin position="181"/>
        <end position="214"/>
    </location>
</feature>
<proteinExistence type="predicted"/>
<dbReference type="AlphaFoldDB" id="D8S4X7"/>
<name>D8S4X7_SELML</name>
<evidence type="ECO:0000313" key="3">
    <source>
        <dbReference type="Proteomes" id="UP000001514"/>
    </source>
</evidence>
<evidence type="ECO:0000313" key="2">
    <source>
        <dbReference type="EMBL" id="EFJ20502.1"/>
    </source>
</evidence>
<evidence type="ECO:0000256" key="1">
    <source>
        <dbReference type="SAM" id="MobiDB-lite"/>
    </source>
</evidence>
<dbReference type="InParanoid" id="D8S4X7"/>
<dbReference type="Proteomes" id="UP000001514">
    <property type="component" value="Unassembled WGS sequence"/>
</dbReference>